<feature type="compositionally biased region" description="Low complexity" evidence="1">
    <location>
        <begin position="216"/>
        <end position="231"/>
    </location>
</feature>
<dbReference type="AlphaFoldDB" id="A0A1R1Y1Y8"/>
<gene>
    <name evidence="2" type="ORF">AYI70_g3930</name>
</gene>
<organism evidence="2 3">
    <name type="scientific">Smittium culicis</name>
    <dbReference type="NCBI Taxonomy" id="133412"/>
    <lineage>
        <taxon>Eukaryota</taxon>
        <taxon>Fungi</taxon>
        <taxon>Fungi incertae sedis</taxon>
        <taxon>Zoopagomycota</taxon>
        <taxon>Kickxellomycotina</taxon>
        <taxon>Harpellomycetes</taxon>
        <taxon>Harpellales</taxon>
        <taxon>Legeriomycetaceae</taxon>
        <taxon>Smittium</taxon>
    </lineage>
</organism>
<feature type="compositionally biased region" description="Polar residues" evidence="1">
    <location>
        <begin position="232"/>
        <end position="254"/>
    </location>
</feature>
<feature type="compositionally biased region" description="Polar residues" evidence="1">
    <location>
        <begin position="123"/>
        <end position="135"/>
    </location>
</feature>
<feature type="compositionally biased region" description="Polar residues" evidence="1">
    <location>
        <begin position="38"/>
        <end position="52"/>
    </location>
</feature>
<reference evidence="2 3" key="1">
    <citation type="submission" date="2017-01" db="EMBL/GenBank/DDBJ databases">
        <authorList>
            <person name="Mah S.A."/>
            <person name="Swanson W.J."/>
            <person name="Moy G.W."/>
            <person name="Vacquier V.D."/>
        </authorList>
    </citation>
    <scope>NUCLEOTIDE SEQUENCE [LARGE SCALE GENOMIC DNA]</scope>
    <source>
        <strain evidence="2 3">GSMNP</strain>
    </source>
</reference>
<dbReference type="Proteomes" id="UP000187283">
    <property type="component" value="Unassembled WGS sequence"/>
</dbReference>
<feature type="region of interest" description="Disordered" evidence="1">
    <location>
        <begin position="1"/>
        <end position="147"/>
    </location>
</feature>
<name>A0A1R1Y1Y8_9FUNG</name>
<evidence type="ECO:0000313" key="3">
    <source>
        <dbReference type="Proteomes" id="UP000187283"/>
    </source>
</evidence>
<evidence type="ECO:0000256" key="1">
    <source>
        <dbReference type="SAM" id="MobiDB-lite"/>
    </source>
</evidence>
<feature type="compositionally biased region" description="Low complexity" evidence="1">
    <location>
        <begin position="58"/>
        <end position="81"/>
    </location>
</feature>
<feature type="region of interest" description="Disordered" evidence="1">
    <location>
        <begin position="214"/>
        <end position="256"/>
    </location>
</feature>
<keyword evidence="3" id="KW-1185">Reference proteome</keyword>
<dbReference type="EMBL" id="LSSN01001165">
    <property type="protein sequence ID" value="OMJ20726.1"/>
    <property type="molecule type" value="Genomic_DNA"/>
</dbReference>
<proteinExistence type="predicted"/>
<accession>A0A1R1Y1Y8</accession>
<protein>
    <submittedName>
        <fullName evidence="2">Uncharacterized protein</fullName>
    </submittedName>
</protein>
<dbReference type="OrthoDB" id="10574229at2759"/>
<comment type="caution">
    <text evidence="2">The sequence shown here is derived from an EMBL/GenBank/DDBJ whole genome shotgun (WGS) entry which is preliminary data.</text>
</comment>
<sequence>MARGQVEKNSQNLILHAPPQSPTQYLQEAPLQPDSDVDPSQYNSSVNNNSMWSKFITEDQTQSSSSDSENYIASNNSSSSKKTSHSIRPPKDSISTKNQSKRFHNTKNQSYSQEKSPKRKKPSTYSINQNPGTHDTNNRAHTPKISPQKIYNNNNNNITAFNSNLSHAIDIKIAENQHLPNAINESRLPKFSTKLTTDDKFKSIDALESQSFNGLSNSITSETSSISRSNNVPNTTSNSKNIAKITDSNKPSNKSVWSKFVCSSDSSSSNESD</sequence>
<evidence type="ECO:0000313" key="2">
    <source>
        <dbReference type="EMBL" id="OMJ20726.1"/>
    </source>
</evidence>